<feature type="compositionally biased region" description="Acidic residues" evidence="1">
    <location>
        <begin position="160"/>
        <end position="179"/>
    </location>
</feature>
<name>A0A4D9CMP0_9STRA</name>
<reference evidence="2 3" key="1">
    <citation type="submission" date="2019-01" db="EMBL/GenBank/DDBJ databases">
        <title>Nuclear Genome Assembly of the Microalgal Biofuel strain Nannochloropsis salina CCMP1776.</title>
        <authorList>
            <person name="Hovde B."/>
        </authorList>
    </citation>
    <scope>NUCLEOTIDE SEQUENCE [LARGE SCALE GENOMIC DNA]</scope>
    <source>
        <strain evidence="2 3">CCMP1776</strain>
    </source>
</reference>
<feature type="region of interest" description="Disordered" evidence="1">
    <location>
        <begin position="37"/>
        <end position="253"/>
    </location>
</feature>
<feature type="compositionally biased region" description="Basic and acidic residues" evidence="1">
    <location>
        <begin position="469"/>
        <end position="482"/>
    </location>
</feature>
<evidence type="ECO:0000313" key="3">
    <source>
        <dbReference type="Proteomes" id="UP000355283"/>
    </source>
</evidence>
<protein>
    <submittedName>
        <fullName evidence="2">Uncharacterized protein</fullName>
    </submittedName>
</protein>
<gene>
    <name evidence="2" type="ORF">NSK_008288</name>
</gene>
<feature type="compositionally biased region" description="Acidic residues" evidence="1">
    <location>
        <begin position="347"/>
        <end position="370"/>
    </location>
</feature>
<dbReference type="Proteomes" id="UP000355283">
    <property type="component" value="Unassembled WGS sequence"/>
</dbReference>
<feature type="region of interest" description="Disordered" evidence="1">
    <location>
        <begin position="325"/>
        <end position="561"/>
    </location>
</feature>
<evidence type="ECO:0000313" key="2">
    <source>
        <dbReference type="EMBL" id="TFJ80381.1"/>
    </source>
</evidence>
<feature type="compositionally biased region" description="Basic residues" evidence="1">
    <location>
        <begin position="184"/>
        <end position="198"/>
    </location>
</feature>
<feature type="compositionally biased region" description="Low complexity" evidence="1">
    <location>
        <begin position="50"/>
        <end position="62"/>
    </location>
</feature>
<feature type="compositionally biased region" description="Acidic residues" evidence="1">
    <location>
        <begin position="205"/>
        <end position="214"/>
    </location>
</feature>
<dbReference type="EMBL" id="SDOX01000168">
    <property type="protein sequence ID" value="TFJ80381.1"/>
    <property type="molecule type" value="Genomic_DNA"/>
</dbReference>
<feature type="compositionally biased region" description="Basic and acidic residues" evidence="1">
    <location>
        <begin position="325"/>
        <end position="339"/>
    </location>
</feature>
<feature type="compositionally biased region" description="Low complexity" evidence="1">
    <location>
        <begin position="108"/>
        <end position="122"/>
    </location>
</feature>
<feature type="compositionally biased region" description="Basic and acidic residues" evidence="1">
    <location>
        <begin position="501"/>
        <end position="542"/>
    </location>
</feature>
<organism evidence="2 3">
    <name type="scientific">Nannochloropsis salina CCMP1776</name>
    <dbReference type="NCBI Taxonomy" id="1027361"/>
    <lineage>
        <taxon>Eukaryota</taxon>
        <taxon>Sar</taxon>
        <taxon>Stramenopiles</taxon>
        <taxon>Ochrophyta</taxon>
        <taxon>Eustigmatophyceae</taxon>
        <taxon>Eustigmatales</taxon>
        <taxon>Monodopsidaceae</taxon>
        <taxon>Microchloropsis</taxon>
        <taxon>Microchloropsis salina</taxon>
    </lineage>
</organism>
<sequence>MPVAIFYHPDNPDILTARTVGMPPLGAKIAFFVDRANGSHKKKTSPGAQSSSTPVPSTTSSSALPKSHKKEPPAPISPLKSALPSSFPPPPKKSHKKKQSPVPPSPAPASLSPSLPSVLQSLDANGRPMRRSGRQALKVLLEEGKRKEGARRKRGKYEEVGSDEEEEEEEEEEEDEEEEEKARLSKIKKEKWKTRGGTKGKVETDAEEADEEETVVWVFNDKDQEEETRARAALQGDMAEVDQEEEEEKEEEFPPVYEYMSHKRQRTLKWVPYFVYPATLAADAGGEETGIAATEVVAEPQRHGWRRGDERLLFFRNVEDGKEVTPEVYFRAREEEGTGKRKRPSEDEVGGGEEREESEGERDDESEEESVCSVSSVEEEEMEVDTAERGDGRLIMGEGNSQMPSQREARVPAEVTGEGFEGGVANTRIGHDTSEQMGEEARGEEWIKSGVGGGEGNAAMGRGTAAEGSTEHVEGHLERKEGGSSWGGKKAVDAGSGEQWEAGRKEGTRDRMSEEVADRKKEGKGLAMEERSSNGSGERNKLDSYLMSDNDPEPKKKQPFHTRIMTECPCKREAKECSIPGESAALEMDEMAELLKAGELIDVEEGREGAAEEGEEEGIEVMMNDEAAFSFLW</sequence>
<proteinExistence type="predicted"/>
<accession>A0A4D9CMP0</accession>
<feature type="compositionally biased region" description="Acidic residues" evidence="1">
    <location>
        <begin position="239"/>
        <end position="253"/>
    </location>
</feature>
<dbReference type="AlphaFoldDB" id="A0A4D9CMP0"/>
<evidence type="ECO:0000256" key="1">
    <source>
        <dbReference type="SAM" id="MobiDB-lite"/>
    </source>
</evidence>
<comment type="caution">
    <text evidence="2">The sequence shown here is derived from an EMBL/GenBank/DDBJ whole genome shotgun (WGS) entry which is preliminary data.</text>
</comment>
<feature type="compositionally biased region" description="Basic and acidic residues" evidence="1">
    <location>
        <begin position="429"/>
        <end position="447"/>
    </location>
</feature>
<keyword evidence="3" id="KW-1185">Reference proteome</keyword>